<dbReference type="AlphaFoldDB" id="A0A7C0Y221"/>
<comment type="caution">
    <text evidence="1">The sequence shown here is derived from an EMBL/GenBank/DDBJ whole genome shotgun (WGS) entry which is preliminary data.</text>
</comment>
<sequence length="151" mass="17726">CHARNCTQTEETLNLVKEIYENLTERNLDWFFKEWFYTAGYPNFTVSSLKITQNSGYYTLILNITEENGFAMPLEVRIVTLAENITKRIFVNGSSFLEVKTKRRPIMIILDPNDWIANINGSSYRINWEKFTFEKIEKEELEINGVKVVVN</sequence>
<gene>
    <name evidence="1" type="ORF">ENF72_03325</name>
</gene>
<name>A0A7C0Y221_THELI</name>
<keyword evidence="1" id="KW-0378">Hydrolase</keyword>
<dbReference type="GO" id="GO:0004177">
    <property type="term" value="F:aminopeptidase activity"/>
    <property type="evidence" value="ECO:0007669"/>
    <property type="project" value="UniProtKB-KW"/>
</dbReference>
<keyword evidence="1" id="KW-0031">Aminopeptidase</keyword>
<organism evidence="1">
    <name type="scientific">Thermococcus litoralis</name>
    <dbReference type="NCBI Taxonomy" id="2265"/>
    <lineage>
        <taxon>Archaea</taxon>
        <taxon>Methanobacteriati</taxon>
        <taxon>Methanobacteriota</taxon>
        <taxon>Thermococci</taxon>
        <taxon>Thermococcales</taxon>
        <taxon>Thermococcaceae</taxon>
        <taxon>Thermococcus</taxon>
    </lineage>
</organism>
<keyword evidence="1" id="KW-0645">Protease</keyword>
<accession>A0A7C0Y221</accession>
<feature type="non-terminal residue" evidence="1">
    <location>
        <position position="1"/>
    </location>
</feature>
<dbReference type="Proteomes" id="UP000886210">
    <property type="component" value="Unassembled WGS sequence"/>
</dbReference>
<reference evidence="1" key="1">
    <citation type="journal article" date="2020" name="mSystems">
        <title>Genome- and Community-Level Interaction Insights into Carbon Utilization and Element Cycling Functions of Hydrothermarchaeota in Hydrothermal Sediment.</title>
        <authorList>
            <person name="Zhou Z."/>
            <person name="Liu Y."/>
            <person name="Xu W."/>
            <person name="Pan J."/>
            <person name="Luo Z.H."/>
            <person name="Li M."/>
        </authorList>
    </citation>
    <scope>NUCLEOTIDE SEQUENCE [LARGE SCALE GENOMIC DNA]</scope>
    <source>
        <strain evidence="1">HyVt-151</strain>
    </source>
</reference>
<evidence type="ECO:0000313" key="1">
    <source>
        <dbReference type="EMBL" id="HDD31641.1"/>
    </source>
</evidence>
<dbReference type="EMBL" id="DQYG01000141">
    <property type="protein sequence ID" value="HDD31641.1"/>
    <property type="molecule type" value="Genomic_DNA"/>
</dbReference>
<protein>
    <submittedName>
        <fullName evidence="1">Aminopeptidase</fullName>
    </submittedName>
</protein>
<proteinExistence type="predicted"/>